<reference evidence="1 2" key="1">
    <citation type="submission" date="2018-08" db="EMBL/GenBank/DDBJ databases">
        <title>Genomic Encyclopedia of Archaeal and Bacterial Type Strains, Phase II (KMG-II): from individual species to whole genera.</title>
        <authorList>
            <person name="Goeker M."/>
        </authorList>
    </citation>
    <scope>NUCLEOTIDE SEQUENCE [LARGE SCALE GENOMIC DNA]</scope>
    <source>
        <strain evidence="1 2">DSM 15986</strain>
    </source>
</reference>
<keyword evidence="2" id="KW-1185">Reference proteome</keyword>
<gene>
    <name evidence="1" type="ORF">C8N25_10214</name>
</gene>
<comment type="caution">
    <text evidence="1">The sequence shown here is derived from an EMBL/GenBank/DDBJ whole genome shotgun (WGS) entry which is preliminary data.</text>
</comment>
<dbReference type="InterPro" id="IPR020271">
    <property type="entry name" value="Uncharacterised_MJ1172"/>
</dbReference>
<dbReference type="RefSeq" id="WP_086541512.1">
    <property type="nucleotide sequence ID" value="NZ_MSSW01000029.1"/>
</dbReference>
<sequence>MKTQDIIIAHPKTSEQVSALKAFMQALEIKFEVSKEEAYNPEFVAKIEESRNQAKEGKVTRVEKKDLKKFLGV</sequence>
<dbReference type="Pfam" id="PF10884">
    <property type="entry name" value="DUF2683"/>
    <property type="match status" value="1"/>
</dbReference>
<proteinExistence type="predicted"/>
<organism evidence="1 2">
    <name type="scientific">Algoriphagus antarcticus</name>
    <dbReference type="NCBI Taxonomy" id="238540"/>
    <lineage>
        <taxon>Bacteria</taxon>
        <taxon>Pseudomonadati</taxon>
        <taxon>Bacteroidota</taxon>
        <taxon>Cytophagia</taxon>
        <taxon>Cytophagales</taxon>
        <taxon>Cyclobacteriaceae</taxon>
        <taxon>Algoriphagus</taxon>
    </lineage>
</organism>
<name>A0A3E0E6J3_9BACT</name>
<dbReference type="Proteomes" id="UP000256405">
    <property type="component" value="Unassembled WGS sequence"/>
</dbReference>
<dbReference type="OrthoDB" id="827255at2"/>
<dbReference type="AlphaFoldDB" id="A0A3E0E6J3"/>
<dbReference type="EMBL" id="QUNF01000002">
    <property type="protein sequence ID" value="REG92616.1"/>
    <property type="molecule type" value="Genomic_DNA"/>
</dbReference>
<accession>A0A3E0E6J3</accession>
<protein>
    <submittedName>
        <fullName evidence="1">Uncharacterized protein</fullName>
    </submittedName>
</protein>
<evidence type="ECO:0000313" key="2">
    <source>
        <dbReference type="Proteomes" id="UP000256405"/>
    </source>
</evidence>
<evidence type="ECO:0000313" key="1">
    <source>
        <dbReference type="EMBL" id="REG92616.1"/>
    </source>
</evidence>